<evidence type="ECO:0000313" key="6">
    <source>
        <dbReference type="Proteomes" id="UP000030764"/>
    </source>
</evidence>
<feature type="region of interest" description="Disordered" evidence="1">
    <location>
        <begin position="26"/>
        <end position="50"/>
    </location>
</feature>
<name>A0A085M607_9BILA</name>
<feature type="signal peptide" evidence="2">
    <location>
        <begin position="1"/>
        <end position="19"/>
    </location>
</feature>
<dbReference type="InterPro" id="IPR008197">
    <property type="entry name" value="WAP_dom"/>
</dbReference>
<dbReference type="Gene3D" id="4.10.75.10">
    <property type="entry name" value="Elafin-like"/>
    <property type="match status" value="2"/>
</dbReference>
<evidence type="ECO:0000313" key="5">
    <source>
        <dbReference type="EMBL" id="KFD63840.1"/>
    </source>
</evidence>
<dbReference type="AlphaFoldDB" id="A0A085M607"/>
<gene>
    <name evidence="4" type="ORF">M513_06500</name>
    <name evidence="5" type="ORF">M514_06500</name>
</gene>
<evidence type="ECO:0000313" key="4">
    <source>
        <dbReference type="EMBL" id="KFD52653.1"/>
    </source>
</evidence>
<feature type="domain" description="WAP" evidence="3">
    <location>
        <begin position="99"/>
        <end position="150"/>
    </location>
</feature>
<evidence type="ECO:0000256" key="1">
    <source>
        <dbReference type="SAM" id="MobiDB-lite"/>
    </source>
</evidence>
<sequence>MNAIHVYLSFTLLWCVTFAHNSYHKRKRHSQEKWKNKLEEEHPGSCPDMQLEKPLTSNNDKCTSDKQCKITQKCCPTAIGKMCMETKDASNEQKPNEIKHTKPGECPALTKVEPKRRSEYRVKSCTHDKDCPGHKLCCQTNIGPLCMLPAKSNPDSKTCGDGSEPLGTCNDFRCPYGYQCQSGICCRILKSGKCPERKTKMLRMIQLSTLGEPCDCDCDCIRDYKCCIEDGDSKCVKPEYDGRYKYFPRYYWTPYFW</sequence>
<protein>
    <recommendedName>
        <fullName evidence="3">WAP domain-containing protein</fullName>
    </recommendedName>
</protein>
<dbReference type="EMBL" id="KL363225">
    <property type="protein sequence ID" value="KFD52653.1"/>
    <property type="molecule type" value="Genomic_DNA"/>
</dbReference>
<keyword evidence="2" id="KW-0732">Signal</keyword>
<dbReference type="Pfam" id="PF00095">
    <property type="entry name" value="WAP"/>
    <property type="match status" value="2"/>
</dbReference>
<dbReference type="SMART" id="SM00217">
    <property type="entry name" value="WAP"/>
    <property type="match status" value="3"/>
</dbReference>
<evidence type="ECO:0000256" key="2">
    <source>
        <dbReference type="SAM" id="SignalP"/>
    </source>
</evidence>
<keyword evidence="6" id="KW-1185">Reference proteome</keyword>
<feature type="chain" id="PRO_5010405248" description="WAP domain-containing protein" evidence="2">
    <location>
        <begin position="20"/>
        <end position="257"/>
    </location>
</feature>
<dbReference type="PANTHER" id="PTHR19441">
    <property type="entry name" value="WHEY ACDIC PROTEIN WAP"/>
    <property type="match status" value="1"/>
</dbReference>
<dbReference type="SMART" id="SM00289">
    <property type="entry name" value="WR1"/>
    <property type="match status" value="2"/>
</dbReference>
<reference evidence="4 6" key="1">
    <citation type="journal article" date="2014" name="Nat. Genet.">
        <title>Genome and transcriptome of the porcine whipworm Trichuris suis.</title>
        <authorList>
            <person name="Jex A.R."/>
            <person name="Nejsum P."/>
            <person name="Schwarz E.M."/>
            <person name="Hu L."/>
            <person name="Young N.D."/>
            <person name="Hall R.S."/>
            <person name="Korhonen P.K."/>
            <person name="Liao S."/>
            <person name="Thamsborg S."/>
            <person name="Xia J."/>
            <person name="Xu P."/>
            <person name="Wang S."/>
            <person name="Scheerlinck J.P."/>
            <person name="Hofmann A."/>
            <person name="Sternberg P.W."/>
            <person name="Wang J."/>
            <person name="Gasser R.B."/>
        </authorList>
    </citation>
    <scope>NUCLEOTIDE SEQUENCE [LARGE SCALE GENOMIC DNA]</scope>
    <source>
        <strain evidence="5">DCEP-RM93F</strain>
        <strain evidence="4">DCEP-RM93M</strain>
    </source>
</reference>
<dbReference type="EMBL" id="KL367565">
    <property type="protein sequence ID" value="KFD63840.1"/>
    <property type="molecule type" value="Genomic_DNA"/>
</dbReference>
<dbReference type="SUPFAM" id="SSF57256">
    <property type="entry name" value="Elafin-like"/>
    <property type="match status" value="2"/>
</dbReference>
<dbReference type="PROSITE" id="PS51390">
    <property type="entry name" value="WAP"/>
    <property type="match status" value="2"/>
</dbReference>
<feature type="compositionally biased region" description="Basic and acidic residues" evidence="1">
    <location>
        <begin position="31"/>
        <end position="43"/>
    </location>
</feature>
<organism evidence="4 6">
    <name type="scientific">Trichuris suis</name>
    <name type="common">pig whipworm</name>
    <dbReference type="NCBI Taxonomy" id="68888"/>
    <lineage>
        <taxon>Eukaryota</taxon>
        <taxon>Metazoa</taxon>
        <taxon>Ecdysozoa</taxon>
        <taxon>Nematoda</taxon>
        <taxon>Enoplea</taxon>
        <taxon>Dorylaimia</taxon>
        <taxon>Trichinellida</taxon>
        <taxon>Trichuridae</taxon>
        <taxon>Trichuris</taxon>
    </lineage>
</organism>
<dbReference type="GO" id="GO:0005615">
    <property type="term" value="C:extracellular space"/>
    <property type="evidence" value="ECO:0007669"/>
    <property type="project" value="TreeGrafter"/>
</dbReference>
<feature type="domain" description="WAP" evidence="3">
    <location>
        <begin position="39"/>
        <end position="87"/>
    </location>
</feature>
<dbReference type="Proteomes" id="UP000030764">
    <property type="component" value="Unassembled WGS sequence"/>
</dbReference>
<accession>A0A085M607</accession>
<dbReference type="PANTHER" id="PTHR19441:SF95">
    <property type="entry name" value="PERLWAPIN ISOFORM X1"/>
    <property type="match status" value="1"/>
</dbReference>
<dbReference type="GO" id="GO:0004867">
    <property type="term" value="F:serine-type endopeptidase inhibitor activity"/>
    <property type="evidence" value="ECO:0007669"/>
    <property type="project" value="TreeGrafter"/>
</dbReference>
<evidence type="ECO:0000259" key="3">
    <source>
        <dbReference type="PROSITE" id="PS51390"/>
    </source>
</evidence>
<dbReference type="Proteomes" id="UP000030758">
    <property type="component" value="Unassembled WGS sequence"/>
</dbReference>
<proteinExistence type="predicted"/>
<dbReference type="InterPro" id="IPR006150">
    <property type="entry name" value="Cys_repeat_1"/>
</dbReference>
<dbReference type="InterPro" id="IPR036645">
    <property type="entry name" value="Elafin-like_sf"/>
</dbReference>
<dbReference type="InterPro" id="IPR050514">
    <property type="entry name" value="WAP_four-disulfide_core"/>
</dbReference>